<comment type="caution">
    <text evidence="1">The sequence shown here is derived from an EMBL/GenBank/DDBJ whole genome shotgun (WGS) entry which is preliminary data.</text>
</comment>
<dbReference type="AlphaFoldDB" id="A0AAV4QD26"/>
<gene>
    <name evidence="1" type="ORF">CDAR_57001</name>
</gene>
<accession>A0AAV4QD26</accession>
<protein>
    <submittedName>
        <fullName evidence="1">Uncharacterized protein</fullName>
    </submittedName>
</protein>
<sequence>MEDFTVLVPVVKLGNQQTVSVKHLRFLTITAHSRSTFCPTQVHQSRSGESKKIAPLYTSDRSKSEPQHLQLIKYSICLATKNLCVIGSEWTSHYSGKKITRLSLATNLSMVIICFVLRCPTIHRPFERFSLKNQSLVSSEESSDVTGTKKKSISSRNRLLISWL</sequence>
<dbReference type="EMBL" id="BPLQ01004421">
    <property type="protein sequence ID" value="GIY07958.1"/>
    <property type="molecule type" value="Genomic_DNA"/>
</dbReference>
<reference evidence="1 2" key="1">
    <citation type="submission" date="2021-06" db="EMBL/GenBank/DDBJ databases">
        <title>Caerostris darwini draft genome.</title>
        <authorList>
            <person name="Kono N."/>
            <person name="Arakawa K."/>
        </authorList>
    </citation>
    <scope>NUCLEOTIDE SEQUENCE [LARGE SCALE GENOMIC DNA]</scope>
</reference>
<evidence type="ECO:0000313" key="2">
    <source>
        <dbReference type="Proteomes" id="UP001054837"/>
    </source>
</evidence>
<keyword evidence="2" id="KW-1185">Reference proteome</keyword>
<proteinExistence type="predicted"/>
<evidence type="ECO:0000313" key="1">
    <source>
        <dbReference type="EMBL" id="GIY07958.1"/>
    </source>
</evidence>
<dbReference type="Proteomes" id="UP001054837">
    <property type="component" value="Unassembled WGS sequence"/>
</dbReference>
<organism evidence="1 2">
    <name type="scientific">Caerostris darwini</name>
    <dbReference type="NCBI Taxonomy" id="1538125"/>
    <lineage>
        <taxon>Eukaryota</taxon>
        <taxon>Metazoa</taxon>
        <taxon>Ecdysozoa</taxon>
        <taxon>Arthropoda</taxon>
        <taxon>Chelicerata</taxon>
        <taxon>Arachnida</taxon>
        <taxon>Araneae</taxon>
        <taxon>Araneomorphae</taxon>
        <taxon>Entelegynae</taxon>
        <taxon>Araneoidea</taxon>
        <taxon>Araneidae</taxon>
        <taxon>Caerostris</taxon>
    </lineage>
</organism>
<name>A0AAV4QD26_9ARAC</name>